<evidence type="ECO:0000313" key="3">
    <source>
        <dbReference type="Proteomes" id="UP001161247"/>
    </source>
</evidence>
<sequence>MSLPSVARICVKLDLLKEHSIRIRLGVEASSTQGLQQQKHQSKDKQPVEQDLHNSDLHNSALKTGEKPSETQILEENPPLPDVAPVNPVANPVVQVIPEVAQVTGIEPVNAEEDHPLEGCLAMVVAKVASKAASPAKSDQRVAISPAKAADQQVSRSITESSAASKGRESSPMASIAEHQPRASQTLAVHQIDATGGDPQASAATDAMEYFRL</sequence>
<protein>
    <submittedName>
        <fullName evidence="2">OLC1v1019400C1</fullName>
    </submittedName>
</protein>
<feature type="region of interest" description="Disordered" evidence="1">
    <location>
        <begin position="137"/>
        <end position="185"/>
    </location>
</feature>
<accession>A0AAV1EE19</accession>
<keyword evidence="3" id="KW-1185">Reference proteome</keyword>
<name>A0AAV1EE19_OLDCO</name>
<reference evidence="2" key="1">
    <citation type="submission" date="2023-03" db="EMBL/GenBank/DDBJ databases">
        <authorList>
            <person name="Julca I."/>
        </authorList>
    </citation>
    <scope>NUCLEOTIDE SEQUENCE</scope>
</reference>
<feature type="compositionally biased region" description="Polar residues" evidence="1">
    <location>
        <begin position="152"/>
        <end position="164"/>
    </location>
</feature>
<evidence type="ECO:0000256" key="1">
    <source>
        <dbReference type="SAM" id="MobiDB-lite"/>
    </source>
</evidence>
<organism evidence="2 3">
    <name type="scientific">Oldenlandia corymbosa var. corymbosa</name>
    <dbReference type="NCBI Taxonomy" id="529605"/>
    <lineage>
        <taxon>Eukaryota</taxon>
        <taxon>Viridiplantae</taxon>
        <taxon>Streptophyta</taxon>
        <taxon>Embryophyta</taxon>
        <taxon>Tracheophyta</taxon>
        <taxon>Spermatophyta</taxon>
        <taxon>Magnoliopsida</taxon>
        <taxon>eudicotyledons</taxon>
        <taxon>Gunneridae</taxon>
        <taxon>Pentapetalae</taxon>
        <taxon>asterids</taxon>
        <taxon>lamiids</taxon>
        <taxon>Gentianales</taxon>
        <taxon>Rubiaceae</taxon>
        <taxon>Rubioideae</taxon>
        <taxon>Spermacoceae</taxon>
        <taxon>Hedyotis-Oldenlandia complex</taxon>
        <taxon>Oldenlandia</taxon>
    </lineage>
</organism>
<feature type="compositionally biased region" description="Basic and acidic residues" evidence="1">
    <location>
        <begin position="41"/>
        <end position="56"/>
    </location>
</feature>
<proteinExistence type="predicted"/>
<dbReference type="Proteomes" id="UP001161247">
    <property type="component" value="Chromosome 9"/>
</dbReference>
<feature type="region of interest" description="Disordered" evidence="1">
    <location>
        <begin position="30"/>
        <end position="81"/>
    </location>
</feature>
<gene>
    <name evidence="2" type="ORF">OLC1_LOCUS23898</name>
</gene>
<dbReference type="EMBL" id="OX459126">
    <property type="protein sequence ID" value="CAI9117910.1"/>
    <property type="molecule type" value="Genomic_DNA"/>
</dbReference>
<feature type="compositionally biased region" description="Polar residues" evidence="1">
    <location>
        <begin position="30"/>
        <end position="39"/>
    </location>
</feature>
<dbReference type="AlphaFoldDB" id="A0AAV1EE19"/>
<evidence type="ECO:0000313" key="2">
    <source>
        <dbReference type="EMBL" id="CAI9117910.1"/>
    </source>
</evidence>